<accession>A0AAD7J8C1</accession>
<dbReference type="AlphaFoldDB" id="A0AAD7J8C1"/>
<comment type="caution">
    <text evidence="2">The sequence shown here is derived from an EMBL/GenBank/DDBJ whole genome shotgun (WGS) entry which is preliminary data.</text>
</comment>
<dbReference type="Proteomes" id="UP001215280">
    <property type="component" value="Unassembled WGS sequence"/>
</dbReference>
<protein>
    <recommendedName>
        <fullName evidence="4">F-box domain-containing protein</fullName>
    </recommendedName>
</protein>
<name>A0AAD7J8C1_9AGAR</name>
<evidence type="ECO:0008006" key="4">
    <source>
        <dbReference type="Google" id="ProtNLM"/>
    </source>
</evidence>
<dbReference type="InterPro" id="IPR032675">
    <property type="entry name" value="LRR_dom_sf"/>
</dbReference>
<keyword evidence="3" id="KW-1185">Reference proteome</keyword>
<evidence type="ECO:0000313" key="3">
    <source>
        <dbReference type="Proteomes" id="UP001215280"/>
    </source>
</evidence>
<feature type="region of interest" description="Disordered" evidence="1">
    <location>
        <begin position="220"/>
        <end position="244"/>
    </location>
</feature>
<gene>
    <name evidence="2" type="ORF">DFH07DRAFT_1060303</name>
</gene>
<reference evidence="2" key="1">
    <citation type="submission" date="2023-03" db="EMBL/GenBank/DDBJ databases">
        <title>Massive genome expansion in bonnet fungi (Mycena s.s.) driven by repeated elements and novel gene families across ecological guilds.</title>
        <authorList>
            <consortium name="Lawrence Berkeley National Laboratory"/>
            <person name="Harder C.B."/>
            <person name="Miyauchi S."/>
            <person name="Viragh M."/>
            <person name="Kuo A."/>
            <person name="Thoen E."/>
            <person name="Andreopoulos B."/>
            <person name="Lu D."/>
            <person name="Skrede I."/>
            <person name="Drula E."/>
            <person name="Henrissat B."/>
            <person name="Morin E."/>
            <person name="Kohler A."/>
            <person name="Barry K."/>
            <person name="LaButti K."/>
            <person name="Morin E."/>
            <person name="Salamov A."/>
            <person name="Lipzen A."/>
            <person name="Mereny Z."/>
            <person name="Hegedus B."/>
            <person name="Baldrian P."/>
            <person name="Stursova M."/>
            <person name="Weitz H."/>
            <person name="Taylor A."/>
            <person name="Grigoriev I.V."/>
            <person name="Nagy L.G."/>
            <person name="Martin F."/>
            <person name="Kauserud H."/>
        </authorList>
    </citation>
    <scope>NUCLEOTIDE SEQUENCE</scope>
    <source>
        <strain evidence="2">CBHHK188m</strain>
    </source>
</reference>
<dbReference type="EMBL" id="JARJLG010000053">
    <property type="protein sequence ID" value="KAJ7758998.1"/>
    <property type="molecule type" value="Genomic_DNA"/>
</dbReference>
<dbReference type="Gene3D" id="3.80.10.10">
    <property type="entry name" value="Ribonuclease Inhibitor"/>
    <property type="match status" value="1"/>
</dbReference>
<evidence type="ECO:0000313" key="2">
    <source>
        <dbReference type="EMBL" id="KAJ7758998.1"/>
    </source>
</evidence>
<feature type="compositionally biased region" description="Basic and acidic residues" evidence="1">
    <location>
        <begin position="229"/>
        <end position="244"/>
    </location>
</feature>
<evidence type="ECO:0000256" key="1">
    <source>
        <dbReference type="SAM" id="MobiDB-lite"/>
    </source>
</evidence>
<proteinExistence type="predicted"/>
<sequence>MSMSEGAEAGAQPSAEMHRSLRIPEIIWHICSHLNPIPRAGAADLATLARTCRIFHDPALDALWWEQDTIMNLMRCMPDVWETMTPPPGFLTLFLNGVGRPVTAARPIVVLDWDRVKKYSHRVKSLKCLDNDGLALSCVFEAIQLGAPDGCLLPNLRHFTWSRSNKRLLPFIDLFLGPNLTIFAIGSVEHNAHYSVLANVAHRYPALFGVYIGHLDPDYEDQSDDEDHDGGSADKEGSEPRPTDRDLSTFVCALTEPQFVDVGTLDLAALTHLGGLTTLRILTTTLPASISFPSARNGTLFSCLQIAKLHVERGDILGMTELVRTWNCPPLQSLEIQFETKSYDRFTSSIGLQSFQEFHDTVSTHCAPASLKIFKLDATDDDDSSASAFVYPGHLLRSLICFSNLIVVSIRVLNGYELDDEVVSDLAHAWPHLRELRLGTMAYNHHPRTTLLSLQALAQHCLHLHTLEMTFDATTVPAAATTPQARIIQNNLVVLDPAFSHISDIFPVARYLSGMFTNLKKMEWRHSWSGDRRAWNEVLALVTQLHEIRKEEVMRGQSLIAQTSACAATATDS</sequence>
<organism evidence="2 3">
    <name type="scientific">Mycena maculata</name>
    <dbReference type="NCBI Taxonomy" id="230809"/>
    <lineage>
        <taxon>Eukaryota</taxon>
        <taxon>Fungi</taxon>
        <taxon>Dikarya</taxon>
        <taxon>Basidiomycota</taxon>
        <taxon>Agaricomycotina</taxon>
        <taxon>Agaricomycetes</taxon>
        <taxon>Agaricomycetidae</taxon>
        <taxon>Agaricales</taxon>
        <taxon>Marasmiineae</taxon>
        <taxon>Mycenaceae</taxon>
        <taxon>Mycena</taxon>
    </lineage>
</organism>